<accession>A0A5E4QNC7</accession>
<evidence type="ECO:0000313" key="1">
    <source>
        <dbReference type="EMBL" id="VVC99170.1"/>
    </source>
</evidence>
<evidence type="ECO:0000313" key="2">
    <source>
        <dbReference type="Proteomes" id="UP000324832"/>
    </source>
</evidence>
<proteinExistence type="predicted"/>
<sequence length="221" mass="26054">MCETIYLWKETHRDIRIDNEEITKSQIDGVRFLFKEFKKKNLGVIINFPQKCGKSTTAAFFVYAVRDLLEQPVLILCKDKDRKLLSFIHKWIYPKDVVSFDDFEGNYEKQIIFDTFLEDFVLRLNKMQPYEVSEQVEIVEENVPIKRKNKDITGKKIKRSKVVIKKEEPSRKYNEITDDSAPSFIADKKSNDFNIDKDVDKKALINNSSIENKIENNNNED</sequence>
<dbReference type="Proteomes" id="UP000324832">
    <property type="component" value="Unassembled WGS sequence"/>
</dbReference>
<dbReference type="EMBL" id="FZQP02004000">
    <property type="protein sequence ID" value="VVC99170.1"/>
    <property type="molecule type" value="Genomic_DNA"/>
</dbReference>
<dbReference type="AlphaFoldDB" id="A0A5E4QNC7"/>
<gene>
    <name evidence="1" type="ORF">LSINAPIS_LOCUS10099</name>
</gene>
<name>A0A5E4QNC7_9NEOP</name>
<protein>
    <submittedName>
        <fullName evidence="1">Uncharacterized protein</fullName>
    </submittedName>
</protein>
<organism evidence="1 2">
    <name type="scientific">Leptidea sinapis</name>
    <dbReference type="NCBI Taxonomy" id="189913"/>
    <lineage>
        <taxon>Eukaryota</taxon>
        <taxon>Metazoa</taxon>
        <taxon>Ecdysozoa</taxon>
        <taxon>Arthropoda</taxon>
        <taxon>Hexapoda</taxon>
        <taxon>Insecta</taxon>
        <taxon>Pterygota</taxon>
        <taxon>Neoptera</taxon>
        <taxon>Endopterygota</taxon>
        <taxon>Lepidoptera</taxon>
        <taxon>Glossata</taxon>
        <taxon>Ditrysia</taxon>
        <taxon>Papilionoidea</taxon>
        <taxon>Pieridae</taxon>
        <taxon>Dismorphiinae</taxon>
        <taxon>Leptidea</taxon>
    </lineage>
</organism>
<reference evidence="1 2" key="1">
    <citation type="submission" date="2017-07" db="EMBL/GenBank/DDBJ databases">
        <authorList>
            <person name="Talla V."/>
            <person name="Backstrom N."/>
        </authorList>
    </citation>
    <scope>NUCLEOTIDE SEQUENCE [LARGE SCALE GENOMIC DNA]</scope>
</reference>
<feature type="non-terminal residue" evidence="1">
    <location>
        <position position="221"/>
    </location>
</feature>
<keyword evidence="2" id="KW-1185">Reference proteome</keyword>